<gene>
    <name evidence="1" type="ORF">S01H1_75533</name>
</gene>
<sequence>MAPSDKGGKFDVCVADIGDNGARREELIIYRFPEVDPAAADGAALAVQAVAYRIGYADGPADAEAFVVHPQTGDGYVLTKRLDGACHIYKLAVPWNPKKRTVLPKVATLRFPKVMPLQTVVTAADISRDGRRLATRSYLCGWEWRLPATTDKSDFERIFGTKPTRLELAVEPQGEALCYAADGRALLTVSETPPTVLYETRAATSPERHAP</sequence>
<proteinExistence type="predicted"/>
<protein>
    <submittedName>
        <fullName evidence="1">Uncharacterized protein</fullName>
    </submittedName>
</protein>
<dbReference type="EMBL" id="BARS01050622">
    <property type="protein sequence ID" value="GAG50049.1"/>
    <property type="molecule type" value="Genomic_DNA"/>
</dbReference>
<name>X0Y2J4_9ZZZZ</name>
<organism evidence="1">
    <name type="scientific">marine sediment metagenome</name>
    <dbReference type="NCBI Taxonomy" id="412755"/>
    <lineage>
        <taxon>unclassified sequences</taxon>
        <taxon>metagenomes</taxon>
        <taxon>ecological metagenomes</taxon>
    </lineage>
</organism>
<comment type="caution">
    <text evidence="1">The sequence shown here is derived from an EMBL/GenBank/DDBJ whole genome shotgun (WGS) entry which is preliminary data.</text>
</comment>
<dbReference type="AlphaFoldDB" id="X0Y2J4"/>
<evidence type="ECO:0000313" key="1">
    <source>
        <dbReference type="EMBL" id="GAG50049.1"/>
    </source>
</evidence>
<accession>X0Y2J4</accession>
<reference evidence="1" key="1">
    <citation type="journal article" date="2014" name="Front. Microbiol.">
        <title>High frequency of phylogenetically diverse reductive dehalogenase-homologous genes in deep subseafloor sedimentary metagenomes.</title>
        <authorList>
            <person name="Kawai M."/>
            <person name="Futagami T."/>
            <person name="Toyoda A."/>
            <person name="Takaki Y."/>
            <person name="Nishi S."/>
            <person name="Hori S."/>
            <person name="Arai W."/>
            <person name="Tsubouchi T."/>
            <person name="Morono Y."/>
            <person name="Uchiyama I."/>
            <person name="Ito T."/>
            <person name="Fujiyama A."/>
            <person name="Inagaki F."/>
            <person name="Takami H."/>
        </authorList>
    </citation>
    <scope>NUCLEOTIDE SEQUENCE</scope>
    <source>
        <strain evidence="1">Expedition CK06-06</strain>
    </source>
</reference>